<dbReference type="Pfam" id="PF15604">
    <property type="entry name" value="Ntox15"/>
    <property type="match status" value="1"/>
</dbReference>
<feature type="domain" description="Novel toxin 15" evidence="1">
    <location>
        <begin position="194"/>
        <end position="340"/>
    </location>
</feature>
<evidence type="ECO:0000259" key="1">
    <source>
        <dbReference type="Pfam" id="PF15604"/>
    </source>
</evidence>
<sequence length="346" mass="38744">MQNASVEAFLYLGNVTIPLDASHYEWRQYVDHRGRPRSKVRAGTWSFVTSRLDQSTYQHLLELMLSATAVVEARATYLRADGQGTFVTVWGRGCTMHHLYEYFDARGTNGQEPGWVLYFSLAAEQMGRETGTAGEFVMPAAGEYAYKAIKTASAKVTPIASGLVTVSRLPLITGDPPFKVTSRKKNKPDMDPVEFIRQVRGQQDGLNRLTVAEFMANRDHYIALSKIKKSGRDPTGDAAQKVAREEALRDKEIELRRQNRSLTKAEATVRAEQWLATQTALHDPDQVAGGPPHVITGMGDARVNFSIGAQWPKRIKIIDKQIRTYATNMSRQQLESTYLNIVLPIE</sequence>
<protein>
    <submittedName>
        <fullName evidence="2">Polymorphic toxin type 15 domain-containing protein</fullName>
    </submittedName>
</protein>
<dbReference type="Proteomes" id="UP000831113">
    <property type="component" value="Chromosome"/>
</dbReference>
<dbReference type="Pfam" id="PF17642">
    <property type="entry name" value="TssD"/>
    <property type="match status" value="1"/>
</dbReference>
<name>A0ABY4D033_9BACT</name>
<dbReference type="EMBL" id="CP094669">
    <property type="protein sequence ID" value="UOG75880.1"/>
    <property type="molecule type" value="Genomic_DNA"/>
</dbReference>
<keyword evidence="3" id="KW-1185">Reference proteome</keyword>
<reference evidence="2 3" key="1">
    <citation type="submission" date="2022-03" db="EMBL/GenBank/DDBJ databases">
        <title>Hymenobactersp. isolated from the air.</title>
        <authorList>
            <person name="Won M."/>
            <person name="Kwon S.-W."/>
        </authorList>
    </citation>
    <scope>NUCLEOTIDE SEQUENCE [LARGE SCALE GENOMIC DNA]</scope>
    <source>
        <strain evidence="2 3">KACC 21982</strain>
    </source>
</reference>
<evidence type="ECO:0000313" key="2">
    <source>
        <dbReference type="EMBL" id="UOG75880.1"/>
    </source>
</evidence>
<dbReference type="InterPro" id="IPR028949">
    <property type="entry name" value="Ntox15"/>
</dbReference>
<evidence type="ECO:0000313" key="3">
    <source>
        <dbReference type="Proteomes" id="UP000831113"/>
    </source>
</evidence>
<gene>
    <name evidence="2" type="ORF">MTX78_04605</name>
</gene>
<dbReference type="InterPro" id="IPR041408">
    <property type="entry name" value="Hcp_Tssd"/>
</dbReference>
<accession>A0ABY4D033</accession>
<proteinExistence type="predicted"/>
<organism evidence="2 3">
    <name type="scientific">Hymenobacter tibetensis</name>
    <dbReference type="NCBI Taxonomy" id="497967"/>
    <lineage>
        <taxon>Bacteria</taxon>
        <taxon>Pseudomonadati</taxon>
        <taxon>Bacteroidota</taxon>
        <taxon>Cytophagia</taxon>
        <taxon>Cytophagales</taxon>
        <taxon>Hymenobacteraceae</taxon>
        <taxon>Hymenobacter</taxon>
    </lineage>
</organism>
<dbReference type="RefSeq" id="WP_243800322.1">
    <property type="nucleotide sequence ID" value="NZ_CP094669.1"/>
</dbReference>